<evidence type="ECO:0000313" key="11">
    <source>
        <dbReference type="EMBL" id="MFB5192585.1"/>
    </source>
</evidence>
<evidence type="ECO:0000259" key="10">
    <source>
        <dbReference type="Pfam" id="PF25198"/>
    </source>
</evidence>
<keyword evidence="4" id="KW-0732">Signal</keyword>
<evidence type="ECO:0000256" key="4">
    <source>
        <dbReference type="ARBA" id="ARBA00022729"/>
    </source>
</evidence>
<sequence>MIFPSICRLLIPHRLNGLRKVYLVLVVSTMCLFTTTGCWDSNELNDVAFIIGTGLDKLENGEFIASVQLADPSTGQSSDSGKASGDTGGYRVEEAQGKDLSDALANVQDQLPRRLITGHRQAIVVGEKLARSGIRAYLDEFVRNPKNSLRTNLFIIKEMTADDFLKNRYAFETFSAIAAGDENRFLSTNETTLRDFLFDAMSDATCPTLPVIDIRTGSSTPSADQQSQSVESPSFSISTAIFSRDLKLQGYLTGEQSLLYLWGVNKLKRVTLTEPILSGGLISLKMTQLRSNIRVSTQGGDITAYVTLCGKGTVIENHTQLSPAKLTDVDVIEQKLNANISQSMRQLILRARDQYKADIFGFGEAVHRSDPGVWRNLKGNWPTEFSRVNVIVQTDVSILHGGDLKTGQLFTG</sequence>
<organism evidence="11 12">
    <name type="scientific">Alicyclobacillus fastidiosus</name>
    <dbReference type="NCBI Taxonomy" id="392011"/>
    <lineage>
        <taxon>Bacteria</taxon>
        <taxon>Bacillati</taxon>
        <taxon>Bacillota</taxon>
        <taxon>Bacilli</taxon>
        <taxon>Bacillales</taxon>
        <taxon>Alicyclobacillaceae</taxon>
        <taxon>Alicyclobacillus</taxon>
    </lineage>
</organism>
<feature type="region of interest" description="Disordered" evidence="8">
    <location>
        <begin position="71"/>
        <end position="90"/>
    </location>
</feature>
<feature type="compositionally biased region" description="Polar residues" evidence="8">
    <location>
        <begin position="71"/>
        <end position="81"/>
    </location>
</feature>
<keyword evidence="5" id="KW-0472">Membrane</keyword>
<keyword evidence="12" id="KW-1185">Reference proteome</keyword>
<dbReference type="Gene3D" id="3.30.300.210">
    <property type="entry name" value="Nutrient germinant receptor protein C, domain 3"/>
    <property type="match status" value="1"/>
</dbReference>
<evidence type="ECO:0000256" key="5">
    <source>
        <dbReference type="ARBA" id="ARBA00023136"/>
    </source>
</evidence>
<gene>
    <name evidence="11" type="ORF">KKP3000_001791</name>
</gene>
<evidence type="ECO:0000256" key="6">
    <source>
        <dbReference type="ARBA" id="ARBA00023139"/>
    </source>
</evidence>
<evidence type="ECO:0000256" key="2">
    <source>
        <dbReference type="ARBA" id="ARBA00007886"/>
    </source>
</evidence>
<accession>A0ABV5ALA5</accession>
<reference evidence="11 12" key="1">
    <citation type="journal article" date="2024" name="Int. J. Mol. Sci.">
        <title>Exploration of Alicyclobacillus spp. Genome in Search of Antibiotic Resistance.</title>
        <authorList>
            <person name="Bucka-Kolendo J."/>
            <person name="Kiousi D.E."/>
            <person name="Dekowska A."/>
            <person name="Mikolajczuk-Szczyrba A."/>
            <person name="Karadedos D.M."/>
            <person name="Michael P."/>
            <person name="Galanis A."/>
            <person name="Sokolowska B."/>
        </authorList>
    </citation>
    <scope>NUCLEOTIDE SEQUENCE [LARGE SCALE GENOMIC DNA]</scope>
    <source>
        <strain evidence="11 12">KKP 3000</strain>
    </source>
</reference>
<comment type="caution">
    <text evidence="11">The sequence shown here is derived from an EMBL/GenBank/DDBJ whole genome shotgun (WGS) entry which is preliminary data.</text>
</comment>
<evidence type="ECO:0000256" key="3">
    <source>
        <dbReference type="ARBA" id="ARBA00022544"/>
    </source>
</evidence>
<dbReference type="InterPro" id="IPR008844">
    <property type="entry name" value="Spore_GerAC-like"/>
</dbReference>
<feature type="domain" description="Spore germination GerAC-like C-terminal" evidence="9">
    <location>
        <begin position="239"/>
        <end position="402"/>
    </location>
</feature>
<dbReference type="PANTHER" id="PTHR35789:SF1">
    <property type="entry name" value="SPORE GERMINATION PROTEIN B3"/>
    <property type="match status" value="1"/>
</dbReference>
<dbReference type="Proteomes" id="UP001579974">
    <property type="component" value="Unassembled WGS sequence"/>
</dbReference>
<proteinExistence type="inferred from homology"/>
<keyword evidence="7" id="KW-0449">Lipoprotein</keyword>
<dbReference type="EMBL" id="JBDXSU010000025">
    <property type="protein sequence ID" value="MFB5192585.1"/>
    <property type="molecule type" value="Genomic_DNA"/>
</dbReference>
<evidence type="ECO:0000313" key="12">
    <source>
        <dbReference type="Proteomes" id="UP001579974"/>
    </source>
</evidence>
<evidence type="ECO:0000256" key="7">
    <source>
        <dbReference type="ARBA" id="ARBA00023288"/>
    </source>
</evidence>
<dbReference type="NCBIfam" id="TIGR02887">
    <property type="entry name" value="spore_ger_x_C"/>
    <property type="match status" value="1"/>
</dbReference>
<dbReference type="InterPro" id="IPR046953">
    <property type="entry name" value="Spore_GerAC-like_C"/>
</dbReference>
<name>A0ABV5ALA5_9BACL</name>
<dbReference type="Pfam" id="PF05504">
    <property type="entry name" value="Spore_GerAC"/>
    <property type="match status" value="1"/>
</dbReference>
<evidence type="ECO:0000256" key="8">
    <source>
        <dbReference type="SAM" id="MobiDB-lite"/>
    </source>
</evidence>
<comment type="similarity">
    <text evidence="2">Belongs to the GerABKC lipoprotein family.</text>
</comment>
<evidence type="ECO:0000256" key="1">
    <source>
        <dbReference type="ARBA" id="ARBA00004635"/>
    </source>
</evidence>
<dbReference type="InterPro" id="IPR038501">
    <property type="entry name" value="Spore_GerAC_C_sf"/>
</dbReference>
<dbReference type="Pfam" id="PF25198">
    <property type="entry name" value="Spore_GerAC_N"/>
    <property type="match status" value="1"/>
</dbReference>
<dbReference type="InterPro" id="IPR057336">
    <property type="entry name" value="GerAC_N"/>
</dbReference>
<evidence type="ECO:0000259" key="9">
    <source>
        <dbReference type="Pfam" id="PF05504"/>
    </source>
</evidence>
<dbReference type="PANTHER" id="PTHR35789">
    <property type="entry name" value="SPORE GERMINATION PROTEIN B3"/>
    <property type="match status" value="1"/>
</dbReference>
<protein>
    <submittedName>
        <fullName evidence="11">Ger(X)C family spore germination protein</fullName>
    </submittedName>
</protein>
<dbReference type="RefSeq" id="WP_275475950.1">
    <property type="nucleotide sequence ID" value="NZ_CP162940.1"/>
</dbReference>
<feature type="domain" description="Spore germination protein N-terminal" evidence="10">
    <location>
        <begin position="40"/>
        <end position="214"/>
    </location>
</feature>
<keyword evidence="3" id="KW-0309">Germination</keyword>
<keyword evidence="6" id="KW-0564">Palmitate</keyword>
<comment type="subcellular location">
    <subcellularLocation>
        <location evidence="1">Membrane</location>
        <topology evidence="1">Lipid-anchor</topology>
    </subcellularLocation>
</comment>